<comment type="caution">
    <text evidence="6">The sequence shown here is derived from an EMBL/GenBank/DDBJ whole genome shotgun (WGS) entry which is preliminary data.</text>
</comment>
<accession>A0AAD4RCY4</accession>
<feature type="compositionally biased region" description="Acidic residues" evidence="4">
    <location>
        <begin position="73"/>
        <end position="82"/>
    </location>
</feature>
<comment type="subcellular location">
    <subcellularLocation>
        <location evidence="1">Membrane</location>
        <topology evidence="1">Multi-pass membrane protein</topology>
    </subcellularLocation>
</comment>
<evidence type="ECO:0000259" key="5">
    <source>
        <dbReference type="Pfam" id="PF02931"/>
    </source>
</evidence>
<evidence type="ECO:0000256" key="4">
    <source>
        <dbReference type="SAM" id="MobiDB-lite"/>
    </source>
</evidence>
<keyword evidence="2" id="KW-0472">Membrane</keyword>
<dbReference type="Gene3D" id="2.70.170.10">
    <property type="entry name" value="Neurotransmitter-gated ion-channel ligand-binding domain"/>
    <property type="match status" value="1"/>
</dbReference>
<protein>
    <submittedName>
        <fullName evidence="6">Neurotransmitter-gated ion-channel ligand binding domain-containing protein</fullName>
    </submittedName>
</protein>
<dbReference type="Pfam" id="PF02931">
    <property type="entry name" value="Neur_chan_LBD"/>
    <property type="match status" value="1"/>
</dbReference>
<dbReference type="Proteomes" id="UP001201812">
    <property type="component" value="Unassembled WGS sequence"/>
</dbReference>
<proteinExistence type="inferred from homology"/>
<dbReference type="GO" id="GO:0004888">
    <property type="term" value="F:transmembrane signaling receptor activity"/>
    <property type="evidence" value="ECO:0007669"/>
    <property type="project" value="InterPro"/>
</dbReference>
<keyword evidence="3" id="KW-0813">Transport</keyword>
<keyword evidence="7" id="KW-1185">Reference proteome</keyword>
<evidence type="ECO:0000256" key="1">
    <source>
        <dbReference type="ARBA" id="ARBA00004141"/>
    </source>
</evidence>
<dbReference type="SUPFAM" id="SSF63712">
    <property type="entry name" value="Nicotinic receptor ligand binding domain-like"/>
    <property type="match status" value="1"/>
</dbReference>
<dbReference type="InterPro" id="IPR006201">
    <property type="entry name" value="Neur_channel"/>
</dbReference>
<dbReference type="InterPro" id="IPR006202">
    <property type="entry name" value="Neur_chan_lig-bd"/>
</dbReference>
<dbReference type="InterPro" id="IPR018000">
    <property type="entry name" value="Neurotransmitter_ion_chnl_CS"/>
</dbReference>
<dbReference type="PANTHER" id="PTHR18945">
    <property type="entry name" value="NEUROTRANSMITTER GATED ION CHANNEL"/>
    <property type="match status" value="1"/>
</dbReference>
<keyword evidence="3" id="KW-0407">Ion channel</keyword>
<dbReference type="CDD" id="cd18989">
    <property type="entry name" value="LGIC_ECD_cation"/>
    <property type="match status" value="1"/>
</dbReference>
<dbReference type="GO" id="GO:0005230">
    <property type="term" value="F:extracellular ligand-gated monoatomic ion channel activity"/>
    <property type="evidence" value="ECO:0007669"/>
    <property type="project" value="InterPro"/>
</dbReference>
<organism evidence="6 7">
    <name type="scientific">Ditylenchus destructor</name>
    <dbReference type="NCBI Taxonomy" id="166010"/>
    <lineage>
        <taxon>Eukaryota</taxon>
        <taxon>Metazoa</taxon>
        <taxon>Ecdysozoa</taxon>
        <taxon>Nematoda</taxon>
        <taxon>Chromadorea</taxon>
        <taxon>Rhabditida</taxon>
        <taxon>Tylenchina</taxon>
        <taxon>Tylenchomorpha</taxon>
        <taxon>Sphaerularioidea</taxon>
        <taxon>Anguinidae</taxon>
        <taxon>Anguininae</taxon>
        <taxon>Ditylenchus</taxon>
    </lineage>
</organism>
<feature type="domain" description="Neurotransmitter-gated ion-channel ligand-binding" evidence="5">
    <location>
        <begin position="98"/>
        <end position="227"/>
    </location>
</feature>
<evidence type="ECO:0000313" key="6">
    <source>
        <dbReference type="EMBL" id="KAI1726617.1"/>
    </source>
</evidence>
<dbReference type="InterPro" id="IPR036734">
    <property type="entry name" value="Neur_chan_lig-bd_sf"/>
</dbReference>
<dbReference type="AlphaFoldDB" id="A0AAD4RCY4"/>
<dbReference type="EMBL" id="JAKKPZ010000002">
    <property type="protein sequence ID" value="KAI1726617.1"/>
    <property type="molecule type" value="Genomic_DNA"/>
</dbReference>
<evidence type="ECO:0000256" key="3">
    <source>
        <dbReference type="RuleBase" id="RU000687"/>
    </source>
</evidence>
<evidence type="ECO:0000313" key="7">
    <source>
        <dbReference type="Proteomes" id="UP001201812"/>
    </source>
</evidence>
<evidence type="ECO:0000256" key="2">
    <source>
        <dbReference type="ARBA" id="ARBA00023136"/>
    </source>
</evidence>
<keyword evidence="3" id="KW-0406">Ion transport</keyword>
<dbReference type="GO" id="GO:0016020">
    <property type="term" value="C:membrane"/>
    <property type="evidence" value="ECO:0007669"/>
    <property type="project" value="UniProtKB-SubCell"/>
</dbReference>
<dbReference type="PROSITE" id="PS00236">
    <property type="entry name" value="NEUROTR_ION_CHANNEL"/>
    <property type="match status" value="1"/>
</dbReference>
<gene>
    <name evidence="6" type="ORF">DdX_03339</name>
</gene>
<sequence length="254" mass="29897">MSVFAGAILWKNYRYHHFPSIGVRLLRHALLFYFIFNELDPISGFFATKHKSRVKPPINLDSGRTVSSSEVGDLSEDSDEMTTDPNTRLSYYIKSRAKPYRRPVLHGHDLIDVHVRASLYQIVDLDQRNNLATLSAYFDVWWMDAFIPWNISDFESITHTFVPVKWIWKPEFYLYHSIQGRTPEYDPSAMVELRHDGMVRLFVPITSRALCPINVKYFPYDTQNCSFLVSFIFIVKVPSKYRNFTIFNDPEFRF</sequence>
<dbReference type="PRINTS" id="PR00252">
    <property type="entry name" value="NRIONCHANNEL"/>
</dbReference>
<reference evidence="6" key="1">
    <citation type="submission" date="2022-01" db="EMBL/GenBank/DDBJ databases">
        <title>Genome Sequence Resource for Two Populations of Ditylenchus destructor, the Migratory Endoparasitic Phytonematode.</title>
        <authorList>
            <person name="Zhang H."/>
            <person name="Lin R."/>
            <person name="Xie B."/>
        </authorList>
    </citation>
    <scope>NUCLEOTIDE SEQUENCE</scope>
    <source>
        <strain evidence="6">BazhouSP</strain>
    </source>
</reference>
<feature type="region of interest" description="Disordered" evidence="4">
    <location>
        <begin position="58"/>
        <end position="85"/>
    </location>
</feature>
<comment type="similarity">
    <text evidence="3">Belongs to the ligand-gated ion channel (TC 1.A.9) family.</text>
</comment>
<name>A0AAD4RCY4_9BILA</name>